<dbReference type="Pfam" id="PF00395">
    <property type="entry name" value="SLH"/>
    <property type="match status" value="3"/>
</dbReference>
<dbReference type="PANTHER" id="PTHR43308">
    <property type="entry name" value="OUTER MEMBRANE PROTEIN ALPHA-RELATED"/>
    <property type="match status" value="1"/>
</dbReference>
<evidence type="ECO:0000256" key="2">
    <source>
        <dbReference type="SAM" id="SignalP"/>
    </source>
</evidence>
<dbReference type="InterPro" id="IPR051465">
    <property type="entry name" value="Cell_Envelope_Struct_Comp"/>
</dbReference>
<accession>A0A177L0L2</accession>
<evidence type="ECO:0000256" key="1">
    <source>
        <dbReference type="ARBA" id="ARBA00022729"/>
    </source>
</evidence>
<feature type="chain" id="PRO_5008066541" description="SLH domain-containing protein" evidence="2">
    <location>
        <begin position="31"/>
        <end position="813"/>
    </location>
</feature>
<name>A0A177L0L2_9BACI</name>
<comment type="caution">
    <text evidence="4">The sequence shown here is derived from an EMBL/GenBank/DDBJ whole genome shotgun (WGS) entry which is preliminary data.</text>
</comment>
<protein>
    <recommendedName>
        <fullName evidence="3">SLH domain-containing protein</fullName>
    </recommendedName>
</protein>
<gene>
    <name evidence="4" type="ORF">AWH49_04640</name>
</gene>
<keyword evidence="5" id="KW-1185">Reference proteome</keyword>
<feature type="signal peptide" evidence="2">
    <location>
        <begin position="1"/>
        <end position="30"/>
    </location>
</feature>
<evidence type="ECO:0000313" key="5">
    <source>
        <dbReference type="Proteomes" id="UP000076935"/>
    </source>
</evidence>
<organism evidence="4 5">
    <name type="scientific">Domibacillus aminovorans</name>
    <dbReference type="NCBI Taxonomy" id="29332"/>
    <lineage>
        <taxon>Bacteria</taxon>
        <taxon>Bacillati</taxon>
        <taxon>Bacillota</taxon>
        <taxon>Bacilli</taxon>
        <taxon>Bacillales</taxon>
        <taxon>Bacillaceae</taxon>
        <taxon>Domibacillus</taxon>
    </lineage>
</organism>
<feature type="domain" description="SLH" evidence="3">
    <location>
        <begin position="86"/>
        <end position="149"/>
    </location>
</feature>
<dbReference type="RefSeq" id="WP_063966680.1">
    <property type="nucleotide sequence ID" value="NZ_JBCNAN010000007.1"/>
</dbReference>
<dbReference type="PROSITE" id="PS51272">
    <property type="entry name" value="SLH"/>
    <property type="match status" value="2"/>
</dbReference>
<dbReference type="STRING" id="29332.AWH48_07775"/>
<reference evidence="4 5" key="1">
    <citation type="submission" date="2016-01" db="EMBL/GenBank/DDBJ databases">
        <title>Investigation of taxonomic status of Bacillus aminovorans.</title>
        <authorList>
            <person name="Verma A."/>
            <person name="Pal Y."/>
            <person name="Krishnamurthi S."/>
        </authorList>
    </citation>
    <scope>NUCLEOTIDE SEQUENCE [LARGE SCALE GENOMIC DNA]</scope>
    <source>
        <strain evidence="4 5">DSM 1314</strain>
    </source>
</reference>
<dbReference type="InterPro" id="IPR014755">
    <property type="entry name" value="Cu-Rt/internalin_Ig-like"/>
</dbReference>
<dbReference type="PANTHER" id="PTHR43308:SF5">
    <property type="entry name" value="S-LAYER PROTEIN _ PEPTIDOGLYCAN ENDO-BETA-N-ACETYLGLUCOSAMINIDASE"/>
    <property type="match status" value="1"/>
</dbReference>
<dbReference type="Gene3D" id="2.60.40.1220">
    <property type="match status" value="2"/>
</dbReference>
<dbReference type="InterPro" id="IPR001119">
    <property type="entry name" value="SLH_dom"/>
</dbReference>
<dbReference type="EMBL" id="LQWY01000067">
    <property type="protein sequence ID" value="OAH58956.1"/>
    <property type="molecule type" value="Genomic_DNA"/>
</dbReference>
<sequence>MAYQSKSYRKFIATAATATLVASAVTPAFAAGFTDVSDRYKEAVDYLVEQEITNGISETKYGTAQTITRVDAAVLIAKALDLNVENAKDAGFTDVPSRAVSYVNALKQEGIINGKTATTFGSSQNITRGEMALIIARAYDLEGNKANLAFTDVSDRYDEAVAALVDNKVTFGKTETKFGTNDSVTRGEFALFLYRLATPEEVQAPAVAKVESVNAKQVVITFNTALNKEAAVQKTLYTVNGANPIAVKLSNDQKSITLTYADSIEATDGVVVVNPITTEQKDENGAALKTAKYTSVFTYKDTVKPVVTDTSYTNGVITLTFSEEIGTKPTVVRVNGTPVTGDSVSIDSSNKTEVNIASDLSAGSSASLYVAGATDTADAANEMELYNGFVSAPTADTNKPHVTDVQVTGQNKAKITLSESVTEAEINATVQRSADQTAVKLVKDAADTSGKTYTLTVDLNGAAAGDGIFAGSSVSETFTLYIQKDAMTDRSGLKNDLYSTPLTFKKDTQAPSLVSSKVTAGNKKLAFTFDEAVTVSGSINAIDVRNEDGVKFTAIAAETSLTEDKKTFEVDIKSGDAAIDAGTYAVTLPANFFSDAYGNKTGAVTDKFTVGTSTNEDTEKPTATVKTTGKNEFTVTYNEEVTSSAIKLSNYRLDGQALPSKTDIYFKDSSKKEVVITLPEGSVNIGDQTTGAPAVLGVSGVADKAGNVSTAEHFVVTVKDNTPATVTGVEVYGTTVVVEFSDAIELPAAPTDANDVLDVTVNGTAAEAQNMTAVAGNVKALQFTLASAPAAKPVVKVKEGQEALKDANGVIVK</sequence>
<proteinExistence type="predicted"/>
<keyword evidence="1 2" id="KW-0732">Signal</keyword>
<feature type="domain" description="SLH" evidence="3">
    <location>
        <begin position="27"/>
        <end position="85"/>
    </location>
</feature>
<evidence type="ECO:0000259" key="3">
    <source>
        <dbReference type="PROSITE" id="PS51272"/>
    </source>
</evidence>
<dbReference type="AlphaFoldDB" id="A0A177L0L2"/>
<dbReference type="Proteomes" id="UP000076935">
    <property type="component" value="Unassembled WGS sequence"/>
</dbReference>
<evidence type="ECO:0000313" key="4">
    <source>
        <dbReference type="EMBL" id="OAH58956.1"/>
    </source>
</evidence>